<feature type="domain" description="SseB protein N-terminal" evidence="2">
    <location>
        <begin position="15"/>
        <end position="122"/>
    </location>
</feature>
<dbReference type="OrthoDB" id="7831317at2"/>
<dbReference type="STRING" id="1844006.PhaeoP97_02300"/>
<keyword evidence="4" id="KW-1185">Reference proteome</keyword>
<dbReference type="RefSeq" id="WP_072505138.1">
    <property type="nucleotide sequence ID" value="NZ_CP016364.1"/>
</dbReference>
<accession>A0A1L3I698</accession>
<dbReference type="InterPro" id="IPR009839">
    <property type="entry name" value="SseB_N"/>
</dbReference>
<organism evidence="3 4">
    <name type="scientific">Phaeobacter porticola</name>
    <dbReference type="NCBI Taxonomy" id="1844006"/>
    <lineage>
        <taxon>Bacteria</taxon>
        <taxon>Pseudomonadati</taxon>
        <taxon>Pseudomonadota</taxon>
        <taxon>Alphaproteobacteria</taxon>
        <taxon>Rhodobacterales</taxon>
        <taxon>Roseobacteraceae</taxon>
        <taxon>Phaeobacter</taxon>
    </lineage>
</organism>
<dbReference type="Proteomes" id="UP000183859">
    <property type="component" value="Chromosome"/>
</dbReference>
<dbReference type="AlphaFoldDB" id="A0A1L3I698"/>
<dbReference type="Pfam" id="PF07179">
    <property type="entry name" value="SseB"/>
    <property type="match status" value="1"/>
</dbReference>
<evidence type="ECO:0000313" key="3">
    <source>
        <dbReference type="EMBL" id="APG47694.1"/>
    </source>
</evidence>
<protein>
    <submittedName>
        <fullName evidence="3">SseB protein</fullName>
    </submittedName>
</protein>
<sequence length="267" mass="27906">MTEMTPLDTSHAAMLAAPHDDAARLRFYERLADSELFLLLAKEAEGDHISPELFDTPDGVFALVFDREDRLAEFAGRSVPYAALSGRVVVQMLAGQDTGQTIGLGVNLDVAPSAILIPAEALVWLHQTLGHTPDEVDADIEAVTAPKGLPEVLITALDTKLATAVGLAQSAYLVALHYRGGGQGHLLGFVGAKDAAQPALAKAVGEALTFSGVEAGALDVGFFASSDAIAARLAQAGLRFDLPQPSEQLGQGPSAPGRDPDKPPRLI</sequence>
<feature type="region of interest" description="Disordered" evidence="1">
    <location>
        <begin position="242"/>
        <end position="267"/>
    </location>
</feature>
<gene>
    <name evidence="3" type="ORF">PhaeoP97_02300</name>
</gene>
<evidence type="ECO:0000313" key="4">
    <source>
        <dbReference type="Proteomes" id="UP000183859"/>
    </source>
</evidence>
<evidence type="ECO:0000259" key="2">
    <source>
        <dbReference type="Pfam" id="PF07179"/>
    </source>
</evidence>
<reference evidence="4" key="1">
    <citation type="submission" date="2016-07" db="EMBL/GenBank/DDBJ databases">
        <title>Phaeobacter portensis sp. nov., a tropodithietic acid producing bacterium isolated from a German harbor.</title>
        <authorList>
            <person name="Freese H.M."/>
            <person name="Bunk B."/>
            <person name="Breider S."/>
            <person name="Brinkhoff T."/>
        </authorList>
    </citation>
    <scope>NUCLEOTIDE SEQUENCE [LARGE SCALE GENOMIC DNA]</scope>
    <source>
        <strain evidence="4">P97</strain>
    </source>
</reference>
<name>A0A1L3I698_9RHOB</name>
<dbReference type="EMBL" id="CP016364">
    <property type="protein sequence ID" value="APG47694.1"/>
    <property type="molecule type" value="Genomic_DNA"/>
</dbReference>
<feature type="compositionally biased region" description="Basic and acidic residues" evidence="1">
    <location>
        <begin position="258"/>
        <end position="267"/>
    </location>
</feature>
<evidence type="ECO:0000256" key="1">
    <source>
        <dbReference type="SAM" id="MobiDB-lite"/>
    </source>
</evidence>
<dbReference type="KEGG" id="php:PhaeoP97_02300"/>
<proteinExistence type="predicted"/>